<evidence type="ECO:0000313" key="2">
    <source>
        <dbReference type="EMBL" id="PRX99459.1"/>
    </source>
</evidence>
<dbReference type="Proteomes" id="UP000237846">
    <property type="component" value="Unassembled WGS sequence"/>
</dbReference>
<dbReference type="EMBL" id="PVZC01000003">
    <property type="protein sequence ID" value="PRX99459.1"/>
    <property type="molecule type" value="Genomic_DNA"/>
</dbReference>
<comment type="caution">
    <text evidence="2">The sequence shown here is derived from an EMBL/GenBank/DDBJ whole genome shotgun (WGS) entry which is preliminary data.</text>
</comment>
<dbReference type="RefSeq" id="WP_106243937.1">
    <property type="nucleotide sequence ID" value="NZ_PVZC01000003.1"/>
</dbReference>
<dbReference type="OrthoDB" id="3524093at2"/>
<reference evidence="2 3" key="1">
    <citation type="submission" date="2018-03" db="EMBL/GenBank/DDBJ databases">
        <title>Genomic Encyclopedia of Archaeal and Bacterial Type Strains, Phase II (KMG-II): from individual species to whole genera.</title>
        <authorList>
            <person name="Goeker M."/>
        </authorList>
    </citation>
    <scope>NUCLEOTIDE SEQUENCE [LARGE SCALE GENOMIC DNA]</scope>
    <source>
        <strain evidence="2 3">DSM 45601</strain>
    </source>
</reference>
<feature type="region of interest" description="Disordered" evidence="1">
    <location>
        <begin position="38"/>
        <end position="57"/>
    </location>
</feature>
<organism evidence="2 3">
    <name type="scientific">Allonocardiopsis opalescens</name>
    <dbReference type="NCBI Taxonomy" id="1144618"/>
    <lineage>
        <taxon>Bacteria</taxon>
        <taxon>Bacillati</taxon>
        <taxon>Actinomycetota</taxon>
        <taxon>Actinomycetes</taxon>
        <taxon>Streptosporangiales</taxon>
        <taxon>Allonocardiopsis</taxon>
    </lineage>
</organism>
<evidence type="ECO:0000313" key="3">
    <source>
        <dbReference type="Proteomes" id="UP000237846"/>
    </source>
</evidence>
<gene>
    <name evidence="2" type="ORF">CLV72_10355</name>
</gene>
<sequence>MSRNLPSAALVAWGNAWLIGETGLDEAVDAVECGVPHVLGPSPDRTGSDPHESPLRGGLARLRSQGLTQLRLALPAPGDPLGLSGPPSFNTAALDAGQAVVALLDGGRIGLVPVEDRRGSSYVGVRWERHPAAPPAGAADGWPDVPALAEADRGLSLALRDATSVLSETGRGDQWGPELAGALGALRAEHRQGDPGLAPGYPGRAHRLAALAGRLGSVVALARDRQAGLTGRQTAERTRALAALDQAIRRALVAAHNSVWAG</sequence>
<evidence type="ECO:0000256" key="1">
    <source>
        <dbReference type="SAM" id="MobiDB-lite"/>
    </source>
</evidence>
<dbReference type="AlphaFoldDB" id="A0A2T0Q6J0"/>
<keyword evidence="3" id="KW-1185">Reference proteome</keyword>
<proteinExistence type="predicted"/>
<name>A0A2T0Q6J0_9ACTN</name>
<accession>A0A2T0Q6J0</accession>
<protein>
    <submittedName>
        <fullName evidence="2">Uncharacterized protein</fullName>
    </submittedName>
</protein>